<feature type="compositionally biased region" description="Polar residues" evidence="1">
    <location>
        <begin position="69"/>
        <end position="83"/>
    </location>
</feature>
<dbReference type="AlphaFoldDB" id="A0AAV2FAX0"/>
<organism evidence="2 3">
    <name type="scientific">Linum trigynum</name>
    <dbReference type="NCBI Taxonomy" id="586398"/>
    <lineage>
        <taxon>Eukaryota</taxon>
        <taxon>Viridiplantae</taxon>
        <taxon>Streptophyta</taxon>
        <taxon>Embryophyta</taxon>
        <taxon>Tracheophyta</taxon>
        <taxon>Spermatophyta</taxon>
        <taxon>Magnoliopsida</taxon>
        <taxon>eudicotyledons</taxon>
        <taxon>Gunneridae</taxon>
        <taxon>Pentapetalae</taxon>
        <taxon>rosids</taxon>
        <taxon>fabids</taxon>
        <taxon>Malpighiales</taxon>
        <taxon>Linaceae</taxon>
        <taxon>Linum</taxon>
    </lineage>
</organism>
<gene>
    <name evidence="2" type="ORF">LTRI10_LOCUS35836</name>
</gene>
<dbReference type="EMBL" id="OZ034819">
    <property type="protein sequence ID" value="CAL1395400.1"/>
    <property type="molecule type" value="Genomic_DNA"/>
</dbReference>
<keyword evidence="3" id="KW-1185">Reference proteome</keyword>
<sequence>MEVEMALGVGFILKVRAGVARVTPGGMAEGSQAMITPSTSSRRGEELGVVFGHKGATRNREAGVKHQLKSGTGRPQSRQTNEPGLQLAVGDAKLKGKEVF</sequence>
<name>A0AAV2FAX0_9ROSI</name>
<evidence type="ECO:0000313" key="2">
    <source>
        <dbReference type="EMBL" id="CAL1395400.1"/>
    </source>
</evidence>
<feature type="region of interest" description="Disordered" evidence="1">
    <location>
        <begin position="59"/>
        <end position="100"/>
    </location>
</feature>
<protein>
    <submittedName>
        <fullName evidence="2">Uncharacterized protein</fullName>
    </submittedName>
</protein>
<dbReference type="Proteomes" id="UP001497516">
    <property type="component" value="Chromosome 6"/>
</dbReference>
<reference evidence="2 3" key="1">
    <citation type="submission" date="2024-04" db="EMBL/GenBank/DDBJ databases">
        <authorList>
            <person name="Fracassetti M."/>
        </authorList>
    </citation>
    <scope>NUCLEOTIDE SEQUENCE [LARGE SCALE GENOMIC DNA]</scope>
</reference>
<evidence type="ECO:0000256" key="1">
    <source>
        <dbReference type="SAM" id="MobiDB-lite"/>
    </source>
</evidence>
<accession>A0AAV2FAX0</accession>
<proteinExistence type="predicted"/>
<evidence type="ECO:0000313" key="3">
    <source>
        <dbReference type="Proteomes" id="UP001497516"/>
    </source>
</evidence>